<name>A0A2J0Q7G9_9BACT</name>
<dbReference type="Proteomes" id="UP000228496">
    <property type="component" value="Unassembled WGS sequence"/>
</dbReference>
<dbReference type="EMBL" id="PCXQ01000004">
    <property type="protein sequence ID" value="PJE51022.1"/>
    <property type="molecule type" value="Genomic_DNA"/>
</dbReference>
<evidence type="ECO:0000313" key="1">
    <source>
        <dbReference type="EMBL" id="PJE51022.1"/>
    </source>
</evidence>
<reference evidence="1 2" key="1">
    <citation type="submission" date="2017-09" db="EMBL/GenBank/DDBJ databases">
        <title>Depth-based differentiation of microbial function through sediment-hosted aquifers and enrichment of novel symbionts in the deep terrestrial subsurface.</title>
        <authorList>
            <person name="Probst A.J."/>
            <person name="Ladd B."/>
            <person name="Jarett J.K."/>
            <person name="Geller-Mcgrath D.E."/>
            <person name="Sieber C.M."/>
            <person name="Emerson J.B."/>
            <person name="Anantharaman K."/>
            <person name="Thomas B.C."/>
            <person name="Malmstrom R."/>
            <person name="Stieglmeier M."/>
            <person name="Klingl A."/>
            <person name="Woyke T."/>
            <person name="Ryan C.M."/>
            <person name="Banfield J.F."/>
        </authorList>
    </citation>
    <scope>NUCLEOTIDE SEQUENCE [LARGE SCALE GENOMIC DNA]</scope>
    <source>
        <strain evidence="1">CG10_big_fil_rev_8_21_14_0_10_36_16</strain>
    </source>
</reference>
<comment type="caution">
    <text evidence="1">The sequence shown here is derived from an EMBL/GenBank/DDBJ whole genome shotgun (WGS) entry which is preliminary data.</text>
</comment>
<accession>A0A2J0Q7G9</accession>
<evidence type="ECO:0000313" key="2">
    <source>
        <dbReference type="Proteomes" id="UP000228496"/>
    </source>
</evidence>
<gene>
    <name evidence="1" type="ORF">COV29_01980</name>
</gene>
<organism evidence="1 2">
    <name type="scientific">Candidatus Yanofskybacteria bacterium CG10_big_fil_rev_8_21_14_0_10_36_16</name>
    <dbReference type="NCBI Taxonomy" id="1975096"/>
    <lineage>
        <taxon>Bacteria</taxon>
        <taxon>Candidatus Yanofskyibacteriota</taxon>
    </lineage>
</organism>
<protein>
    <submittedName>
        <fullName evidence="1">Uncharacterized protein</fullName>
    </submittedName>
</protein>
<sequence>MTPDIIRAIGIRRKDLELFYKIESVIQNCGDVMLDSDRLVSCHMVTRALAKFFQLKYVDGHFGDGAWEHSWLILGKDLIIDAYPWSMVGGPTLVHVGLMSPWRRLYTEFEIPRLKKDTFKKDTIKVTEEIEKTIKRLGISI</sequence>
<dbReference type="AlphaFoldDB" id="A0A2J0Q7G9"/>
<proteinExistence type="predicted"/>